<accession>A0A139A6R1</accession>
<feature type="region of interest" description="Disordered" evidence="1">
    <location>
        <begin position="218"/>
        <end position="238"/>
    </location>
</feature>
<evidence type="ECO:0000313" key="3">
    <source>
        <dbReference type="Proteomes" id="UP000070544"/>
    </source>
</evidence>
<feature type="compositionally biased region" description="Basic and acidic residues" evidence="1">
    <location>
        <begin position="223"/>
        <end position="238"/>
    </location>
</feature>
<evidence type="ECO:0000313" key="2">
    <source>
        <dbReference type="EMBL" id="KXS12520.1"/>
    </source>
</evidence>
<protein>
    <submittedName>
        <fullName evidence="2">Uncharacterized protein</fullName>
    </submittedName>
</protein>
<name>A0A139A6R1_GONPJ</name>
<gene>
    <name evidence="2" type="ORF">M427DRAFT_395041</name>
</gene>
<dbReference type="AlphaFoldDB" id="A0A139A6R1"/>
<reference evidence="2 3" key="1">
    <citation type="journal article" date="2015" name="Genome Biol. Evol.">
        <title>Phylogenomic analyses indicate that early fungi evolved digesting cell walls of algal ancestors of land plants.</title>
        <authorList>
            <person name="Chang Y."/>
            <person name="Wang S."/>
            <person name="Sekimoto S."/>
            <person name="Aerts A.L."/>
            <person name="Choi C."/>
            <person name="Clum A."/>
            <person name="LaButti K.M."/>
            <person name="Lindquist E.A."/>
            <person name="Yee Ngan C."/>
            <person name="Ohm R.A."/>
            <person name="Salamov A.A."/>
            <person name="Grigoriev I.V."/>
            <person name="Spatafora J.W."/>
            <person name="Berbee M.L."/>
        </authorList>
    </citation>
    <scope>NUCLEOTIDE SEQUENCE [LARGE SCALE GENOMIC DNA]</scope>
    <source>
        <strain evidence="2 3">JEL478</strain>
    </source>
</reference>
<dbReference type="EMBL" id="KQ965787">
    <property type="protein sequence ID" value="KXS12520.1"/>
    <property type="molecule type" value="Genomic_DNA"/>
</dbReference>
<evidence type="ECO:0000256" key="1">
    <source>
        <dbReference type="SAM" id="MobiDB-lite"/>
    </source>
</evidence>
<keyword evidence="3" id="KW-1185">Reference proteome</keyword>
<proteinExistence type="predicted"/>
<dbReference type="Proteomes" id="UP000070544">
    <property type="component" value="Unassembled WGS sequence"/>
</dbReference>
<sequence>MAPDGNCEQPEQNIMSDMDRSRKRHLTFPSTELDVPVASLSVFSELEHPTPVKVVPNSNSFSFFNPEDFSSNTWFSELSRSDSSNSDLQLTRLIFEWPSPQSIISNLSSSPLPPPNFRNSDARLTPLSVSSAAVGSLVNATATEVIPSRKALPSSAIRYDGDLFWFESCGKLFHVGVPAVCDIEMEHALISSNETISHRQRCAKAARHLWCFHDVPRSSPTPTERKALDAEERMLASG</sequence>
<feature type="region of interest" description="Disordered" evidence="1">
    <location>
        <begin position="1"/>
        <end position="20"/>
    </location>
</feature>
<organism evidence="2 3">
    <name type="scientific">Gonapodya prolifera (strain JEL478)</name>
    <name type="common">Monoblepharis prolifera</name>
    <dbReference type="NCBI Taxonomy" id="1344416"/>
    <lineage>
        <taxon>Eukaryota</taxon>
        <taxon>Fungi</taxon>
        <taxon>Fungi incertae sedis</taxon>
        <taxon>Chytridiomycota</taxon>
        <taxon>Chytridiomycota incertae sedis</taxon>
        <taxon>Monoblepharidomycetes</taxon>
        <taxon>Monoblepharidales</taxon>
        <taxon>Gonapodyaceae</taxon>
        <taxon>Gonapodya</taxon>
    </lineage>
</organism>